<organism evidence="1 2">
    <name type="scientific">Propylenella binzhouense</name>
    <dbReference type="NCBI Taxonomy" id="2555902"/>
    <lineage>
        <taxon>Bacteria</taxon>
        <taxon>Pseudomonadati</taxon>
        <taxon>Pseudomonadota</taxon>
        <taxon>Alphaproteobacteria</taxon>
        <taxon>Hyphomicrobiales</taxon>
        <taxon>Propylenellaceae</taxon>
        <taxon>Propylenella</taxon>
    </lineage>
</organism>
<dbReference type="RefSeq" id="WP_161139391.1">
    <property type="nucleotide sequence ID" value="NZ_SPKJ01000009.1"/>
</dbReference>
<evidence type="ECO:0000313" key="2">
    <source>
        <dbReference type="Proteomes" id="UP000773614"/>
    </source>
</evidence>
<sequence length="370" mass="41196">MARSDNGRDYDLTCWYLNLRRVAELVGMEGSELRDIAAIGDMNDNLRVLATLSYFKDRLGAWLRSATPPTLGELVLNDTLREGAIFTHFSNYYFKGLPKVHQAIKRGASQPPMAEGYAKLDALKSGLVARFSFSHEHLTSNSAWTELSGQKQMLLLGVVSSITDNDIHVVPYVLAYPFIHLLDGGASVVGGRWRWYLETHVDLIDTFSRVHAFERPRSRTELRVLQAVSEASVKAAFAEIIGEPTIPNDWGGERSDLFSSRVEINGRRVPAAFAFKGPAKFHPMTLADLGKNGDQIDRLFSEPADLVVLQHCHEITPPVRSMMRAYAQRMGQPRTFCVIDGYDTLRILAAYDKCGLGEALKQLPASSPRA</sequence>
<name>A0A964T265_9HYPH</name>
<accession>A0A964T265</accession>
<keyword evidence="2" id="KW-1185">Reference proteome</keyword>
<evidence type="ECO:0000313" key="1">
    <source>
        <dbReference type="EMBL" id="MYZ47041.1"/>
    </source>
</evidence>
<proteinExistence type="predicted"/>
<dbReference type="Proteomes" id="UP000773614">
    <property type="component" value="Unassembled WGS sequence"/>
</dbReference>
<dbReference type="AlphaFoldDB" id="A0A964T265"/>
<dbReference type="OrthoDB" id="3364990at2"/>
<protein>
    <submittedName>
        <fullName evidence="1">Uncharacterized protein</fullName>
    </submittedName>
</protein>
<comment type="caution">
    <text evidence="1">The sequence shown here is derived from an EMBL/GenBank/DDBJ whole genome shotgun (WGS) entry which is preliminary data.</text>
</comment>
<reference evidence="1" key="1">
    <citation type="submission" date="2019-03" db="EMBL/GenBank/DDBJ databases">
        <title>Afifella sp. nov., isolated from activated sludge.</title>
        <authorList>
            <person name="Li Q."/>
            <person name="Liu Y."/>
        </authorList>
    </citation>
    <scope>NUCLEOTIDE SEQUENCE</scope>
    <source>
        <strain evidence="1">L72</strain>
    </source>
</reference>
<dbReference type="EMBL" id="SPKJ01000009">
    <property type="protein sequence ID" value="MYZ47041.1"/>
    <property type="molecule type" value="Genomic_DNA"/>
</dbReference>
<gene>
    <name evidence="1" type="ORF">E4O86_04860</name>
</gene>